<keyword evidence="3" id="KW-0732">Signal</keyword>
<dbReference type="Gene3D" id="2.40.30.170">
    <property type="match status" value="1"/>
</dbReference>
<evidence type="ECO:0000259" key="5">
    <source>
        <dbReference type="Pfam" id="PF25989"/>
    </source>
</evidence>
<dbReference type="PANTHER" id="PTHR30469:SF15">
    <property type="entry name" value="HLYD FAMILY OF SECRETION PROTEINS"/>
    <property type="match status" value="1"/>
</dbReference>
<proteinExistence type="inferred from homology"/>
<reference evidence="7" key="1">
    <citation type="journal article" date="2019" name="Int. J. Syst. Evol. Microbiol.">
        <title>The Global Catalogue of Microorganisms (GCM) 10K type strain sequencing project: providing services to taxonomists for standard genome sequencing and annotation.</title>
        <authorList>
            <consortium name="The Broad Institute Genomics Platform"/>
            <consortium name="The Broad Institute Genome Sequencing Center for Infectious Disease"/>
            <person name="Wu L."/>
            <person name="Ma J."/>
        </authorList>
    </citation>
    <scope>NUCLEOTIDE SEQUENCE [LARGE SCALE GENOMIC DNA]</scope>
    <source>
        <strain evidence="7">NBRC 111981</strain>
    </source>
</reference>
<gene>
    <name evidence="6" type="ORF">GCM10007898_45400</name>
</gene>
<feature type="compositionally biased region" description="Basic and acidic residues" evidence="2">
    <location>
        <begin position="348"/>
        <end position="376"/>
    </location>
</feature>
<dbReference type="Pfam" id="PF25989">
    <property type="entry name" value="YknX_C"/>
    <property type="match status" value="1"/>
</dbReference>
<evidence type="ECO:0000313" key="7">
    <source>
        <dbReference type="Proteomes" id="UP001156627"/>
    </source>
</evidence>
<feature type="chain" id="PRO_5047046414" description="Efflux RND transporter periplasmic adaptor subunit" evidence="3">
    <location>
        <begin position="21"/>
        <end position="376"/>
    </location>
</feature>
<feature type="signal peptide" evidence="3">
    <location>
        <begin position="1"/>
        <end position="20"/>
    </location>
</feature>
<evidence type="ECO:0000313" key="6">
    <source>
        <dbReference type="EMBL" id="GLQ90964.1"/>
    </source>
</evidence>
<dbReference type="RefSeq" id="WP_284334378.1">
    <property type="nucleotide sequence ID" value="NZ_BSOA01000053.1"/>
</dbReference>
<evidence type="ECO:0000256" key="1">
    <source>
        <dbReference type="ARBA" id="ARBA00009477"/>
    </source>
</evidence>
<dbReference type="Gene3D" id="2.40.420.20">
    <property type="match status" value="1"/>
</dbReference>
<dbReference type="InterPro" id="IPR058637">
    <property type="entry name" value="YknX-like_C"/>
</dbReference>
<evidence type="ECO:0000256" key="2">
    <source>
        <dbReference type="SAM" id="MobiDB-lite"/>
    </source>
</evidence>
<dbReference type="InterPro" id="IPR058625">
    <property type="entry name" value="MdtA-like_BSH"/>
</dbReference>
<dbReference type="SUPFAM" id="SSF111369">
    <property type="entry name" value="HlyD-like secretion proteins"/>
    <property type="match status" value="1"/>
</dbReference>
<name>A0ABQ5XKL3_9GAMM</name>
<feature type="domain" description="Multidrug resistance protein MdtA-like barrel-sandwich hybrid" evidence="4">
    <location>
        <begin position="76"/>
        <end position="193"/>
    </location>
</feature>
<dbReference type="NCBIfam" id="TIGR01730">
    <property type="entry name" value="RND_mfp"/>
    <property type="match status" value="1"/>
</dbReference>
<evidence type="ECO:0008006" key="8">
    <source>
        <dbReference type="Google" id="ProtNLM"/>
    </source>
</evidence>
<dbReference type="PROSITE" id="PS51257">
    <property type="entry name" value="PROKAR_LIPOPROTEIN"/>
    <property type="match status" value="1"/>
</dbReference>
<dbReference type="Pfam" id="PF25917">
    <property type="entry name" value="BSH_RND"/>
    <property type="match status" value="1"/>
</dbReference>
<dbReference type="PANTHER" id="PTHR30469">
    <property type="entry name" value="MULTIDRUG RESISTANCE PROTEIN MDTA"/>
    <property type="match status" value="1"/>
</dbReference>
<dbReference type="Proteomes" id="UP001156627">
    <property type="component" value="Unassembled WGS sequence"/>
</dbReference>
<sequence>MNRSALTRAALAALMLAALAGCGKGGADDDEAPEVKGSVLVTTTAPASQTFHDTIQAWGTAAGDPHRAGTISLGHGGQVTGLLVAGGQTVQRGQPLLRIAPDPVARNAFLQAQSALELATGELKRTEQMAAQHLATQSQMATARKALDDAKAGLEAQRALGGGTTEETVNAPAEGVITALNVNLGDRFQAGTALMSFAPAQALIARLGAQPEEGAHLKPGMPVTVQSAYGSGEALHGRLDVVGRAIDAQTHLLPLQVSLPAEASNVLVAGAAVQASIDTTNYTAWALPRAAVLQDDKGAYVFVVDKDKAKRIDVTLKHPDGDTVGVQGPLDAKMQVIVSGNYELDDGDAVREHDEPAKGDSSKDEDTAKDKQESAK</sequence>
<comment type="caution">
    <text evidence="6">The sequence shown here is derived from an EMBL/GenBank/DDBJ whole genome shotgun (WGS) entry which is preliminary data.</text>
</comment>
<feature type="region of interest" description="Disordered" evidence="2">
    <location>
        <begin position="343"/>
        <end position="376"/>
    </location>
</feature>
<organism evidence="6 7">
    <name type="scientific">Dyella flagellata</name>
    <dbReference type="NCBI Taxonomy" id="1867833"/>
    <lineage>
        <taxon>Bacteria</taxon>
        <taxon>Pseudomonadati</taxon>
        <taxon>Pseudomonadota</taxon>
        <taxon>Gammaproteobacteria</taxon>
        <taxon>Lysobacterales</taxon>
        <taxon>Rhodanobacteraceae</taxon>
        <taxon>Dyella</taxon>
    </lineage>
</organism>
<accession>A0ABQ5XKL3</accession>
<dbReference type="EMBL" id="BSOA01000053">
    <property type="protein sequence ID" value="GLQ90964.1"/>
    <property type="molecule type" value="Genomic_DNA"/>
</dbReference>
<feature type="domain" description="YknX-like C-terminal permuted SH3-like" evidence="5">
    <location>
        <begin position="286"/>
        <end position="351"/>
    </location>
</feature>
<evidence type="ECO:0000256" key="3">
    <source>
        <dbReference type="SAM" id="SignalP"/>
    </source>
</evidence>
<keyword evidence="7" id="KW-1185">Reference proteome</keyword>
<comment type="similarity">
    <text evidence="1">Belongs to the membrane fusion protein (MFP) (TC 8.A.1) family.</text>
</comment>
<dbReference type="InterPro" id="IPR006143">
    <property type="entry name" value="RND_pump_MFP"/>
</dbReference>
<evidence type="ECO:0000259" key="4">
    <source>
        <dbReference type="Pfam" id="PF25917"/>
    </source>
</evidence>
<protein>
    <recommendedName>
        <fullName evidence="8">Efflux RND transporter periplasmic adaptor subunit</fullName>
    </recommendedName>
</protein>
<dbReference type="Gene3D" id="2.40.50.100">
    <property type="match status" value="1"/>
</dbReference>
<dbReference type="Gene3D" id="1.10.287.470">
    <property type="entry name" value="Helix hairpin bin"/>
    <property type="match status" value="1"/>
</dbReference>